<dbReference type="OrthoDB" id="9803416at2"/>
<dbReference type="Gene3D" id="1.20.58.340">
    <property type="entry name" value="Magnesium transport protein CorA, transmembrane region"/>
    <property type="match status" value="2"/>
</dbReference>
<gene>
    <name evidence="8" type="ordered locus">Deipe_1256</name>
</gene>
<dbReference type="Pfam" id="PF01544">
    <property type="entry name" value="CorA"/>
    <property type="match status" value="1"/>
</dbReference>
<dbReference type="GO" id="GO:0016020">
    <property type="term" value="C:membrane"/>
    <property type="evidence" value="ECO:0007669"/>
    <property type="project" value="UniProtKB-SubCell"/>
</dbReference>
<evidence type="ECO:0000256" key="3">
    <source>
        <dbReference type="ARBA" id="ARBA00022692"/>
    </source>
</evidence>
<keyword evidence="9" id="KW-1185">Reference proteome</keyword>
<evidence type="ECO:0000313" key="9">
    <source>
        <dbReference type="Proteomes" id="UP000010467"/>
    </source>
</evidence>
<dbReference type="SUPFAM" id="SSF144083">
    <property type="entry name" value="Magnesium transport protein CorA, transmembrane region"/>
    <property type="match status" value="1"/>
</dbReference>
<evidence type="ECO:0000256" key="5">
    <source>
        <dbReference type="ARBA" id="ARBA00023136"/>
    </source>
</evidence>
<dbReference type="Gene3D" id="3.30.460.20">
    <property type="entry name" value="CorA soluble domain-like"/>
    <property type="match status" value="1"/>
</dbReference>
<keyword evidence="4 7" id="KW-1133">Transmembrane helix</keyword>
<dbReference type="EMBL" id="CP003382">
    <property type="protein sequence ID" value="AFZ66806.1"/>
    <property type="molecule type" value="Genomic_DNA"/>
</dbReference>
<dbReference type="HOGENOM" id="CLU_007127_8_1_0"/>
<organism evidence="8 9">
    <name type="scientific">Deinococcus peraridilitoris (strain DSM 19664 / LMG 22246 / CIP 109416 / KR-200)</name>
    <dbReference type="NCBI Taxonomy" id="937777"/>
    <lineage>
        <taxon>Bacteria</taxon>
        <taxon>Thermotogati</taxon>
        <taxon>Deinococcota</taxon>
        <taxon>Deinococci</taxon>
        <taxon>Deinococcales</taxon>
        <taxon>Deinococcaceae</taxon>
        <taxon>Deinococcus</taxon>
    </lineage>
</organism>
<evidence type="ECO:0000313" key="8">
    <source>
        <dbReference type="EMBL" id="AFZ66806.1"/>
    </source>
</evidence>
<evidence type="ECO:0000256" key="2">
    <source>
        <dbReference type="ARBA" id="ARBA00009765"/>
    </source>
</evidence>
<evidence type="ECO:0000256" key="1">
    <source>
        <dbReference type="ARBA" id="ARBA00004141"/>
    </source>
</evidence>
<dbReference type="SUPFAM" id="SSF143865">
    <property type="entry name" value="CorA soluble domain-like"/>
    <property type="match status" value="1"/>
</dbReference>
<dbReference type="PATRIC" id="fig|937777.3.peg.1257"/>
<feature type="transmembrane region" description="Helical" evidence="7">
    <location>
        <begin position="285"/>
        <end position="305"/>
    </location>
</feature>
<dbReference type="InterPro" id="IPR045861">
    <property type="entry name" value="CorA_cytoplasmic_dom"/>
</dbReference>
<dbReference type="InterPro" id="IPR002523">
    <property type="entry name" value="MgTranspt_CorA/ZnTranspt_ZntB"/>
</dbReference>
<dbReference type="AlphaFoldDB" id="K9ZYY7"/>
<feature type="coiled-coil region" evidence="6">
    <location>
        <begin position="146"/>
        <end position="173"/>
    </location>
</feature>
<dbReference type="PANTHER" id="PTHR47891:SF2">
    <property type="entry name" value="MAGNESIUM AND COBALT TRANSPORTER"/>
    <property type="match status" value="1"/>
</dbReference>
<protein>
    <submittedName>
        <fullName evidence="8">Mg2+/Co2+ transporter</fullName>
    </submittedName>
</protein>
<keyword evidence="6" id="KW-0175">Coiled coil</keyword>
<dbReference type="InterPro" id="IPR047199">
    <property type="entry name" value="CorA-like"/>
</dbReference>
<comment type="subcellular location">
    <subcellularLocation>
        <location evidence="1">Membrane</location>
        <topology evidence="1">Multi-pass membrane protein</topology>
    </subcellularLocation>
</comment>
<comment type="similarity">
    <text evidence="2">Belongs to the CorA metal ion transporter (MIT) (TC 1.A.35) family.</text>
</comment>
<reference evidence="9" key="1">
    <citation type="submission" date="2012-03" db="EMBL/GenBank/DDBJ databases">
        <title>Complete sequence of chromosome of Deinococcus peraridilitoris DSM 19664.</title>
        <authorList>
            <person name="Lucas S."/>
            <person name="Copeland A."/>
            <person name="Lapidus A."/>
            <person name="Glavina del Rio T."/>
            <person name="Dalin E."/>
            <person name="Tice H."/>
            <person name="Bruce D."/>
            <person name="Goodwin L."/>
            <person name="Pitluck S."/>
            <person name="Peters L."/>
            <person name="Mikhailova N."/>
            <person name="Lu M."/>
            <person name="Kyrpides N."/>
            <person name="Mavromatis K."/>
            <person name="Ivanova N."/>
            <person name="Brettin T."/>
            <person name="Detter J.C."/>
            <person name="Han C."/>
            <person name="Larimer F."/>
            <person name="Land M."/>
            <person name="Hauser L."/>
            <person name="Markowitz V."/>
            <person name="Cheng J.-F."/>
            <person name="Hugenholtz P."/>
            <person name="Woyke T."/>
            <person name="Wu D."/>
            <person name="Pukall R."/>
            <person name="Steenblock K."/>
            <person name="Brambilla E."/>
            <person name="Klenk H.-P."/>
            <person name="Eisen J.A."/>
        </authorList>
    </citation>
    <scope>NUCLEOTIDE SEQUENCE [LARGE SCALE GENOMIC DNA]</scope>
    <source>
        <strain evidence="9">DSM 19664 / LMG 22246 / CIP 109416 / KR-200</strain>
    </source>
</reference>
<dbReference type="KEGG" id="dpd:Deipe_1256"/>
<evidence type="ECO:0000256" key="4">
    <source>
        <dbReference type="ARBA" id="ARBA00022989"/>
    </source>
</evidence>
<dbReference type="PANTHER" id="PTHR47891">
    <property type="entry name" value="TRANSPORTER-RELATED"/>
    <property type="match status" value="1"/>
</dbReference>
<dbReference type="RefSeq" id="WP_015235114.1">
    <property type="nucleotide sequence ID" value="NC_019793.1"/>
</dbReference>
<keyword evidence="5 7" id="KW-0472">Membrane</keyword>
<dbReference type="eggNOG" id="COG0598">
    <property type="taxonomic scope" value="Bacteria"/>
</dbReference>
<evidence type="ECO:0000256" key="7">
    <source>
        <dbReference type="SAM" id="Phobius"/>
    </source>
</evidence>
<name>K9ZYY7_DEIPD</name>
<evidence type="ECO:0000256" key="6">
    <source>
        <dbReference type="SAM" id="Coils"/>
    </source>
</evidence>
<feature type="transmembrane region" description="Helical" evidence="7">
    <location>
        <begin position="254"/>
        <end position="273"/>
    </location>
</feature>
<proteinExistence type="inferred from homology"/>
<dbReference type="Proteomes" id="UP000010467">
    <property type="component" value="Chromosome"/>
</dbReference>
<keyword evidence="3 7" id="KW-0812">Transmembrane</keyword>
<dbReference type="GO" id="GO:0046873">
    <property type="term" value="F:metal ion transmembrane transporter activity"/>
    <property type="evidence" value="ECO:0007669"/>
    <property type="project" value="InterPro"/>
</dbReference>
<accession>K9ZYY7</accession>
<dbReference type="InterPro" id="IPR045863">
    <property type="entry name" value="CorA_TM1_TM2"/>
</dbReference>
<sequence length="311" mass="35863">MLTYYRSIGGKLTTVDEYTDGCWINVVTPSHEELRQVSRETGLSMELLQYPLDPDERSRFERDDDGQLLIVLQTSQRLGEDSDIPYDTVPLGILHTDHCLVTVCAQDNQVIRDLTSGMMRHLRTAKKNRLTLQVFLRSAQRFLIDLRRIDKQIEATEDRLEHATRNKELLDLLKLEKSLVYFKTALKANELMMERLKRERLFDLYEDDQDLLNDVLIENLQAIEMTDISTNILTSTVGTFASIISNNVNQVVKILTITTILVAIPTLITSIFGMNVPLPDQEDPWMLWVILGIAFTMSGSIAFLFHRLRWF</sequence>
<dbReference type="CDD" id="cd12827">
    <property type="entry name" value="EcCorA_ZntB-like_u2"/>
    <property type="match status" value="1"/>
</dbReference>